<dbReference type="PANTHER" id="PTHR34478:SF2">
    <property type="entry name" value="MEMBRANE PROTEIN"/>
    <property type="match status" value="1"/>
</dbReference>
<keyword evidence="5 6" id="KW-0472">Membrane</keyword>
<feature type="transmembrane region" description="Helical" evidence="6">
    <location>
        <begin position="7"/>
        <end position="30"/>
    </location>
</feature>
<keyword evidence="3 6" id="KW-0812">Transmembrane</keyword>
<evidence type="ECO:0000313" key="7">
    <source>
        <dbReference type="EMBL" id="GLH70194.1"/>
    </source>
</evidence>
<dbReference type="InterPro" id="IPR023353">
    <property type="entry name" value="LemA-like_dom_sf"/>
</dbReference>
<comment type="caution">
    <text evidence="7">The sequence shown here is derived from an EMBL/GenBank/DDBJ whole genome shotgun (WGS) entry which is preliminary data.</text>
</comment>
<dbReference type="EMBL" id="BSDD01000003">
    <property type="protein sequence ID" value="GLH70194.1"/>
    <property type="molecule type" value="Genomic_DNA"/>
</dbReference>
<dbReference type="Proteomes" id="UP001165089">
    <property type="component" value="Unassembled WGS sequence"/>
</dbReference>
<proteinExistence type="inferred from homology"/>
<evidence type="ECO:0008006" key="9">
    <source>
        <dbReference type="Google" id="ProtNLM"/>
    </source>
</evidence>
<keyword evidence="8" id="KW-1185">Reference proteome</keyword>
<evidence type="ECO:0000256" key="1">
    <source>
        <dbReference type="ARBA" id="ARBA00004167"/>
    </source>
</evidence>
<evidence type="ECO:0000256" key="3">
    <source>
        <dbReference type="ARBA" id="ARBA00022692"/>
    </source>
</evidence>
<evidence type="ECO:0000256" key="5">
    <source>
        <dbReference type="ARBA" id="ARBA00023136"/>
    </source>
</evidence>
<organism evidence="7 8">
    <name type="scientific">Geothrix rubra</name>
    <dbReference type="NCBI Taxonomy" id="2927977"/>
    <lineage>
        <taxon>Bacteria</taxon>
        <taxon>Pseudomonadati</taxon>
        <taxon>Acidobacteriota</taxon>
        <taxon>Holophagae</taxon>
        <taxon>Holophagales</taxon>
        <taxon>Holophagaceae</taxon>
        <taxon>Geothrix</taxon>
    </lineage>
</organism>
<comment type="similarity">
    <text evidence="2">Belongs to the LemA family.</text>
</comment>
<evidence type="ECO:0000256" key="2">
    <source>
        <dbReference type="ARBA" id="ARBA00008854"/>
    </source>
</evidence>
<comment type="subcellular location">
    <subcellularLocation>
        <location evidence="1">Membrane</location>
        <topology evidence="1">Single-pass membrane protein</topology>
    </subcellularLocation>
</comment>
<accession>A0ABQ5Q601</accession>
<sequence>MGLGGKIALGCGGLVVVLLVVIGMGTMGAYNSLNSLSQAVDAQWGQVENVYQRRADLVPNLVETVKGAAAFEKDTFLAVTEARAKVGQVSMGSQAPASPEAMARFQQAQDGLGSALSRLLVVVEKYPDLKATQNFRDLQAQLEGTENRIAVERMRFNQAAQAFNTRRNSFPTVLLAGFFGERFRERPYFKAQAGAETAPKVAF</sequence>
<keyword evidence="4 6" id="KW-1133">Transmembrane helix</keyword>
<gene>
    <name evidence="7" type="ORF">GETHPA_17270</name>
</gene>
<dbReference type="SUPFAM" id="SSF140478">
    <property type="entry name" value="LemA-like"/>
    <property type="match status" value="1"/>
</dbReference>
<dbReference type="PANTHER" id="PTHR34478">
    <property type="entry name" value="PROTEIN LEMA"/>
    <property type="match status" value="1"/>
</dbReference>
<reference evidence="7 8" key="1">
    <citation type="journal article" date="2023" name="Antonie Van Leeuwenhoek">
        <title>Mesoterricola silvestris gen. nov., sp. nov., Mesoterricola sediminis sp. nov., Geothrix oryzae sp. nov., Geothrix edaphica sp. nov., Geothrix rubra sp. nov., and Geothrix limicola sp. nov., six novel members of Acidobacteriota isolated from soils.</title>
        <authorList>
            <person name="Itoh H."/>
            <person name="Sugisawa Y."/>
            <person name="Mise K."/>
            <person name="Xu Z."/>
            <person name="Kuniyasu M."/>
            <person name="Ushijima N."/>
            <person name="Kawano K."/>
            <person name="Kobayashi E."/>
            <person name="Shiratori Y."/>
            <person name="Masuda Y."/>
            <person name="Senoo K."/>
        </authorList>
    </citation>
    <scope>NUCLEOTIDE SEQUENCE [LARGE SCALE GENOMIC DNA]</scope>
    <source>
        <strain evidence="7 8">Red803</strain>
    </source>
</reference>
<dbReference type="InterPro" id="IPR007156">
    <property type="entry name" value="MamQ_LemA"/>
</dbReference>
<evidence type="ECO:0000313" key="8">
    <source>
        <dbReference type="Proteomes" id="UP001165089"/>
    </source>
</evidence>
<name>A0ABQ5Q601_9BACT</name>
<evidence type="ECO:0000256" key="6">
    <source>
        <dbReference type="SAM" id="Phobius"/>
    </source>
</evidence>
<protein>
    <recommendedName>
        <fullName evidence="9">LemA family protein</fullName>
    </recommendedName>
</protein>
<dbReference type="RefSeq" id="WP_285724680.1">
    <property type="nucleotide sequence ID" value="NZ_BSDD01000003.1"/>
</dbReference>
<dbReference type="Gene3D" id="1.20.1440.20">
    <property type="entry name" value="LemA-like domain"/>
    <property type="match status" value="1"/>
</dbReference>
<evidence type="ECO:0000256" key="4">
    <source>
        <dbReference type="ARBA" id="ARBA00022989"/>
    </source>
</evidence>
<dbReference type="Pfam" id="PF04011">
    <property type="entry name" value="LemA"/>
    <property type="match status" value="1"/>
</dbReference>